<dbReference type="GO" id="GO:0071949">
    <property type="term" value="F:FAD binding"/>
    <property type="evidence" value="ECO:0007669"/>
    <property type="project" value="InterPro"/>
</dbReference>
<evidence type="ECO:0000313" key="9">
    <source>
        <dbReference type="Proteomes" id="UP000799750"/>
    </source>
</evidence>
<dbReference type="InterPro" id="IPR002938">
    <property type="entry name" value="FAD-bd"/>
</dbReference>
<keyword evidence="5" id="KW-0503">Monooxygenase</keyword>
<protein>
    <submittedName>
        <fullName evidence="8">FAD/NAD(P)-binding domain-containing protein</fullName>
    </submittedName>
</protein>
<evidence type="ECO:0000313" key="8">
    <source>
        <dbReference type="EMBL" id="KAF2494633.1"/>
    </source>
</evidence>
<reference evidence="8" key="1">
    <citation type="journal article" date="2020" name="Stud. Mycol.">
        <title>101 Dothideomycetes genomes: a test case for predicting lifestyles and emergence of pathogens.</title>
        <authorList>
            <person name="Haridas S."/>
            <person name="Albert R."/>
            <person name="Binder M."/>
            <person name="Bloem J."/>
            <person name="Labutti K."/>
            <person name="Salamov A."/>
            <person name="Andreopoulos B."/>
            <person name="Baker S."/>
            <person name="Barry K."/>
            <person name="Bills G."/>
            <person name="Bluhm B."/>
            <person name="Cannon C."/>
            <person name="Castanera R."/>
            <person name="Culley D."/>
            <person name="Daum C."/>
            <person name="Ezra D."/>
            <person name="Gonzalez J."/>
            <person name="Henrissat B."/>
            <person name="Kuo A."/>
            <person name="Liang C."/>
            <person name="Lipzen A."/>
            <person name="Lutzoni F."/>
            <person name="Magnuson J."/>
            <person name="Mondo S."/>
            <person name="Nolan M."/>
            <person name="Ohm R."/>
            <person name="Pangilinan J."/>
            <person name="Park H.-J."/>
            <person name="Ramirez L."/>
            <person name="Alfaro M."/>
            <person name="Sun H."/>
            <person name="Tritt A."/>
            <person name="Yoshinaga Y."/>
            <person name="Zwiers L.-H."/>
            <person name="Turgeon B."/>
            <person name="Goodwin S."/>
            <person name="Spatafora J."/>
            <person name="Crous P."/>
            <person name="Grigoriev I."/>
        </authorList>
    </citation>
    <scope>NUCLEOTIDE SEQUENCE</scope>
    <source>
        <strain evidence="8">CBS 269.34</strain>
    </source>
</reference>
<keyword evidence="3" id="KW-0274">FAD</keyword>
<sequence>MATEKKLHTIIIGAGTTGLLVAQGLKKANLPYSLYEYETDTSYQTRPREWGMTLHWGSEHVSNCLPPELVARLSETYADASIDPTSVKGLPIYNGKTGEQIMVMAAANPCRVSRKKLRNLFKEGLDVHYGKELVSVSIEAVEGEEGEKVVAVFKDGSKAVGDVLVGCDGARSTARECIVGKEAAGLTEVPLTMFNFTTKFPAELAEKVRGLSPLFVSAIHPDHGSMFWTSIQDVPSPDPSTWLFQVLMSWTHDPLPSHLQTYADRMAFFKSRSETYAEPWRSLGAAVPTSTNLPMDPGTLWEKASKWDNRDGRLTLCGDAAHPMTPHRGQGLNNALQDASNLVAALITASTNSSLAAAIDAYDAEVLARGTTEMQISYKQSMFIHSWETLMQSPMVKMGMHQAKKEEGGEGDAATAGAEEAK</sequence>
<comment type="cofactor">
    <cofactor evidence="1">
        <name>FAD</name>
        <dbReference type="ChEBI" id="CHEBI:57692"/>
    </cofactor>
</comment>
<evidence type="ECO:0000256" key="5">
    <source>
        <dbReference type="ARBA" id="ARBA00023033"/>
    </source>
</evidence>
<dbReference type="OrthoDB" id="47494at2759"/>
<keyword evidence="4" id="KW-0560">Oxidoreductase</keyword>
<organism evidence="8 9">
    <name type="scientific">Lophium mytilinum</name>
    <dbReference type="NCBI Taxonomy" id="390894"/>
    <lineage>
        <taxon>Eukaryota</taxon>
        <taxon>Fungi</taxon>
        <taxon>Dikarya</taxon>
        <taxon>Ascomycota</taxon>
        <taxon>Pezizomycotina</taxon>
        <taxon>Dothideomycetes</taxon>
        <taxon>Pleosporomycetidae</taxon>
        <taxon>Mytilinidiales</taxon>
        <taxon>Mytilinidiaceae</taxon>
        <taxon>Lophium</taxon>
    </lineage>
</organism>
<feature type="compositionally biased region" description="Low complexity" evidence="6">
    <location>
        <begin position="412"/>
        <end position="422"/>
    </location>
</feature>
<feature type="domain" description="FAD-binding" evidence="7">
    <location>
        <begin position="122"/>
        <end position="372"/>
    </location>
</feature>
<dbReference type="Gene3D" id="3.50.50.60">
    <property type="entry name" value="FAD/NAD(P)-binding domain"/>
    <property type="match status" value="1"/>
</dbReference>
<dbReference type="PRINTS" id="PR00420">
    <property type="entry name" value="RNGMNOXGNASE"/>
</dbReference>
<dbReference type="PANTHER" id="PTHR47178">
    <property type="entry name" value="MONOOXYGENASE, FAD-BINDING"/>
    <property type="match status" value="1"/>
</dbReference>
<accession>A0A6A6QSA2</accession>
<proteinExistence type="predicted"/>
<gene>
    <name evidence="8" type="ORF">BU16DRAFT_511147</name>
</gene>
<feature type="region of interest" description="Disordered" evidence="6">
    <location>
        <begin position="402"/>
        <end position="422"/>
    </location>
</feature>
<evidence type="ECO:0000256" key="1">
    <source>
        <dbReference type="ARBA" id="ARBA00001974"/>
    </source>
</evidence>
<keyword evidence="2" id="KW-0285">Flavoprotein</keyword>
<dbReference type="Pfam" id="PF01494">
    <property type="entry name" value="FAD_binding_3"/>
    <property type="match status" value="1"/>
</dbReference>
<dbReference type="Proteomes" id="UP000799750">
    <property type="component" value="Unassembled WGS sequence"/>
</dbReference>
<dbReference type="GO" id="GO:0004497">
    <property type="term" value="F:monooxygenase activity"/>
    <property type="evidence" value="ECO:0007669"/>
    <property type="project" value="UniProtKB-KW"/>
</dbReference>
<dbReference type="PANTHER" id="PTHR47178:SF2">
    <property type="entry name" value="FAD-BINDING DOMAIN-CONTAINING PROTEIN"/>
    <property type="match status" value="1"/>
</dbReference>
<evidence type="ECO:0000256" key="3">
    <source>
        <dbReference type="ARBA" id="ARBA00022827"/>
    </source>
</evidence>
<dbReference type="EMBL" id="MU004190">
    <property type="protein sequence ID" value="KAF2494633.1"/>
    <property type="molecule type" value="Genomic_DNA"/>
</dbReference>
<keyword evidence="9" id="KW-1185">Reference proteome</keyword>
<evidence type="ECO:0000256" key="2">
    <source>
        <dbReference type="ARBA" id="ARBA00022630"/>
    </source>
</evidence>
<evidence type="ECO:0000259" key="7">
    <source>
        <dbReference type="Pfam" id="PF01494"/>
    </source>
</evidence>
<name>A0A6A6QSA2_9PEZI</name>
<evidence type="ECO:0000256" key="4">
    <source>
        <dbReference type="ARBA" id="ARBA00023002"/>
    </source>
</evidence>
<evidence type="ECO:0000256" key="6">
    <source>
        <dbReference type="SAM" id="MobiDB-lite"/>
    </source>
</evidence>
<dbReference type="InterPro" id="IPR036188">
    <property type="entry name" value="FAD/NAD-bd_sf"/>
</dbReference>
<dbReference type="AlphaFoldDB" id="A0A6A6QSA2"/>
<dbReference type="SUPFAM" id="SSF51905">
    <property type="entry name" value="FAD/NAD(P)-binding domain"/>
    <property type="match status" value="1"/>
</dbReference>